<evidence type="ECO:0000256" key="4">
    <source>
        <dbReference type="ARBA" id="ARBA00023242"/>
    </source>
</evidence>
<proteinExistence type="predicted"/>
<comment type="subcellular location">
    <subcellularLocation>
        <location evidence="1">Nucleus</location>
    </subcellularLocation>
</comment>
<keyword evidence="4" id="KW-0539">Nucleus</keyword>
<evidence type="ECO:0000256" key="3">
    <source>
        <dbReference type="ARBA" id="ARBA00023163"/>
    </source>
</evidence>
<dbReference type="PANTHER" id="PTHR33572">
    <property type="entry name" value="SPORE DEVELOPMENT REGULATOR VOSA"/>
    <property type="match status" value="1"/>
</dbReference>
<evidence type="ECO:0000256" key="1">
    <source>
        <dbReference type="ARBA" id="ARBA00004123"/>
    </source>
</evidence>
<dbReference type="Gene3D" id="2.60.40.3960">
    <property type="entry name" value="Velvet domain"/>
    <property type="match status" value="1"/>
</dbReference>
<keyword evidence="3" id="KW-0804">Transcription</keyword>
<dbReference type="InterPro" id="IPR021740">
    <property type="entry name" value="Velvet"/>
</dbReference>
<evidence type="ECO:0000313" key="7">
    <source>
        <dbReference type="Proteomes" id="UP001479436"/>
    </source>
</evidence>
<dbReference type="Proteomes" id="UP001479436">
    <property type="component" value="Unassembled WGS sequence"/>
</dbReference>
<gene>
    <name evidence="6" type="ORF">K7432_013221</name>
</gene>
<keyword evidence="7" id="KW-1185">Reference proteome</keyword>
<keyword evidence="2" id="KW-0805">Transcription regulation</keyword>
<dbReference type="Pfam" id="PF11754">
    <property type="entry name" value="Velvet"/>
    <property type="match status" value="1"/>
</dbReference>
<name>A0ABR2VR48_9FUNG</name>
<organism evidence="6 7">
    <name type="scientific">Basidiobolus ranarum</name>
    <dbReference type="NCBI Taxonomy" id="34480"/>
    <lineage>
        <taxon>Eukaryota</taxon>
        <taxon>Fungi</taxon>
        <taxon>Fungi incertae sedis</taxon>
        <taxon>Zoopagomycota</taxon>
        <taxon>Entomophthoromycotina</taxon>
        <taxon>Basidiobolomycetes</taxon>
        <taxon>Basidiobolales</taxon>
        <taxon>Basidiobolaceae</taxon>
        <taxon>Basidiobolus</taxon>
    </lineage>
</organism>
<dbReference type="PROSITE" id="PS51821">
    <property type="entry name" value="VELVET"/>
    <property type="match status" value="1"/>
</dbReference>
<dbReference type="PANTHER" id="PTHR33572:SF3">
    <property type="entry name" value="VELVET COMPLEX SUBUNIT B"/>
    <property type="match status" value="1"/>
</dbReference>
<evidence type="ECO:0000256" key="2">
    <source>
        <dbReference type="ARBA" id="ARBA00023015"/>
    </source>
</evidence>
<accession>A0ABR2VR48</accession>
<evidence type="ECO:0000259" key="5">
    <source>
        <dbReference type="PROSITE" id="PS51821"/>
    </source>
</evidence>
<comment type="caution">
    <text evidence="6">The sequence shown here is derived from an EMBL/GenBank/DDBJ whole genome shotgun (WGS) entry which is preliminary data.</text>
</comment>
<feature type="domain" description="Velvet" evidence="5">
    <location>
        <begin position="1"/>
        <end position="199"/>
    </location>
</feature>
<sequence>MTRYALEILQQPMRARMCGFGDKDRRLVGPLPILRLKEFDDEESSNTSKSDTSGLVVHADLWSVDFNQDCNVVTNPASIPTTPTNDQHGSSVMSLAGPVNVRNLIGSTISSAYQLKHINGEPGIFFLFPDLSVRVEGTFRLKFSLWDLMSVWRGGQNSMLTHVFSEPFTVYQPRSFPGMTEVTPLSNWFSKQGMKLSLRRPGEH</sequence>
<dbReference type="InterPro" id="IPR037525">
    <property type="entry name" value="Velvet_dom"/>
</dbReference>
<dbReference type="EMBL" id="JASJQH010008143">
    <property type="protein sequence ID" value="KAK9694944.1"/>
    <property type="molecule type" value="Genomic_DNA"/>
</dbReference>
<evidence type="ECO:0000313" key="6">
    <source>
        <dbReference type="EMBL" id="KAK9694944.1"/>
    </source>
</evidence>
<reference evidence="6 7" key="1">
    <citation type="submission" date="2023-04" db="EMBL/GenBank/DDBJ databases">
        <title>Genome of Basidiobolus ranarum AG-B5.</title>
        <authorList>
            <person name="Stajich J.E."/>
            <person name="Carter-House D."/>
            <person name="Gryganskyi A."/>
        </authorList>
    </citation>
    <scope>NUCLEOTIDE SEQUENCE [LARGE SCALE GENOMIC DNA]</scope>
    <source>
        <strain evidence="6 7">AG-B5</strain>
    </source>
</reference>
<dbReference type="InterPro" id="IPR038491">
    <property type="entry name" value="Velvet_dom_sf"/>
</dbReference>
<protein>
    <recommendedName>
        <fullName evidence="5">Velvet domain-containing protein</fullName>
    </recommendedName>
</protein>